<evidence type="ECO:0000259" key="3">
    <source>
        <dbReference type="PROSITE" id="PS50089"/>
    </source>
</evidence>
<accession>A0A7R9ZSJ7</accession>
<feature type="region of interest" description="Disordered" evidence="2">
    <location>
        <begin position="9"/>
        <end position="69"/>
    </location>
</feature>
<feature type="compositionally biased region" description="Basic residues" evidence="2">
    <location>
        <begin position="25"/>
        <end position="36"/>
    </location>
</feature>
<dbReference type="AlphaFoldDB" id="A0A7R9ZSJ7"/>
<evidence type="ECO:0000313" key="4">
    <source>
        <dbReference type="EMBL" id="CAD8342171.1"/>
    </source>
</evidence>
<dbReference type="SMART" id="SM00184">
    <property type="entry name" value="RING"/>
    <property type="match status" value="1"/>
</dbReference>
<dbReference type="SUPFAM" id="SSF57850">
    <property type="entry name" value="RING/U-box"/>
    <property type="match status" value="1"/>
</dbReference>
<evidence type="ECO:0000256" key="2">
    <source>
        <dbReference type="SAM" id="MobiDB-lite"/>
    </source>
</evidence>
<dbReference type="EMBL" id="HBEF01023108">
    <property type="protein sequence ID" value="CAD8342171.1"/>
    <property type="molecule type" value="Transcribed_RNA"/>
</dbReference>
<keyword evidence="1" id="KW-0862">Zinc</keyword>
<reference evidence="4" key="1">
    <citation type="submission" date="2021-01" db="EMBL/GenBank/DDBJ databases">
        <authorList>
            <person name="Corre E."/>
            <person name="Pelletier E."/>
            <person name="Niang G."/>
            <person name="Scheremetjew M."/>
            <person name="Finn R."/>
            <person name="Kale V."/>
            <person name="Holt S."/>
            <person name="Cochrane G."/>
            <person name="Meng A."/>
            <person name="Brown T."/>
            <person name="Cohen L."/>
        </authorList>
    </citation>
    <scope>NUCLEOTIDE SEQUENCE</scope>
    <source>
        <strain evidence="4">CCMP3328</strain>
    </source>
</reference>
<dbReference type="Pfam" id="PF17123">
    <property type="entry name" value="zf-RING_11"/>
    <property type="match status" value="1"/>
</dbReference>
<feature type="compositionally biased region" description="Basic and acidic residues" evidence="2">
    <location>
        <begin position="37"/>
        <end position="48"/>
    </location>
</feature>
<dbReference type="PROSITE" id="PS50089">
    <property type="entry name" value="ZF_RING_2"/>
    <property type="match status" value="1"/>
</dbReference>
<feature type="domain" description="RING-type" evidence="3">
    <location>
        <begin position="205"/>
        <end position="272"/>
    </location>
</feature>
<proteinExistence type="predicted"/>
<feature type="compositionally biased region" description="Basic and acidic residues" evidence="2">
    <location>
        <begin position="55"/>
        <end position="69"/>
    </location>
</feature>
<feature type="compositionally biased region" description="Polar residues" evidence="2">
    <location>
        <begin position="156"/>
        <end position="168"/>
    </location>
</feature>
<gene>
    <name evidence="4" type="ORF">CAUS1442_LOCUS14306</name>
</gene>
<dbReference type="Gene3D" id="3.30.40.10">
    <property type="entry name" value="Zinc/RING finger domain, C3HC4 (zinc finger)"/>
    <property type="match status" value="1"/>
</dbReference>
<organism evidence="4">
    <name type="scientific">Craspedostauros australis</name>
    <dbReference type="NCBI Taxonomy" id="1486917"/>
    <lineage>
        <taxon>Eukaryota</taxon>
        <taxon>Sar</taxon>
        <taxon>Stramenopiles</taxon>
        <taxon>Ochrophyta</taxon>
        <taxon>Bacillariophyta</taxon>
        <taxon>Bacillariophyceae</taxon>
        <taxon>Bacillariophycidae</taxon>
        <taxon>Naviculales</taxon>
        <taxon>Naviculaceae</taxon>
        <taxon>Craspedostauros</taxon>
    </lineage>
</organism>
<feature type="compositionally biased region" description="Polar residues" evidence="2">
    <location>
        <begin position="177"/>
        <end position="196"/>
    </location>
</feature>
<protein>
    <recommendedName>
        <fullName evidence="3">RING-type domain-containing protein</fullName>
    </recommendedName>
</protein>
<dbReference type="InterPro" id="IPR013083">
    <property type="entry name" value="Znf_RING/FYVE/PHD"/>
</dbReference>
<name>A0A7R9ZSJ7_9STRA</name>
<keyword evidence="1" id="KW-0863">Zinc-finger</keyword>
<keyword evidence="1" id="KW-0479">Metal-binding</keyword>
<sequence length="276" mass="32009">MFLDWFDAATSKRRSRADQTDAQRHQRRRRRRRRRRREDFLSRIESNGRGRHLRDRNAREQRTMDRREHRRIQQELRTEREELIDQELRQVILGLFRCQHMRMTLSESNPLCVGPAGSNHKDEFHEATKDGATLNFEDLAPHLQNSSDVSDDDMQTTHPLSSAVSNKPLSYPPSDGHPSNSNAETRTGTLHTPQTKTPSIVSHECVICMESFEIGDDLIFSKNGQCSHAFHEDCIVDYMIVSQGRRVREGSQQNTHDDSLAQLQSIPCPCCRCRFV</sequence>
<dbReference type="GO" id="GO:0008270">
    <property type="term" value="F:zinc ion binding"/>
    <property type="evidence" value="ECO:0007669"/>
    <property type="project" value="UniProtKB-KW"/>
</dbReference>
<evidence type="ECO:0000256" key="1">
    <source>
        <dbReference type="PROSITE-ProRule" id="PRU00175"/>
    </source>
</evidence>
<feature type="region of interest" description="Disordered" evidence="2">
    <location>
        <begin position="143"/>
        <end position="196"/>
    </location>
</feature>
<dbReference type="InterPro" id="IPR001841">
    <property type="entry name" value="Znf_RING"/>
</dbReference>